<evidence type="ECO:0000313" key="5">
    <source>
        <dbReference type="EMBL" id="EDK23026.1"/>
    </source>
</evidence>
<dbReference type="EMBL" id="AAVP02000048">
    <property type="protein sequence ID" value="EDK22938.1"/>
    <property type="molecule type" value="Genomic_DNA"/>
</dbReference>
<dbReference type="PaxDb" id="411460-RUMTOR_02783"/>
<protein>
    <submittedName>
        <fullName evidence="6">Uncharacterized protein</fullName>
    </submittedName>
</protein>
<name>A5KR91_9FIRM</name>
<sequence>MEFLPYPHLIPTLFNGCGFGPPLPFTATSTWTWIDHPVSGLLRLTFALFRLGFPSAPHLQCLTSPASVTRRTVLQKVRGSSYKDVPQLVNIWFQVLFHSPPGVLFTFPSQYYALSVTKEYLALRGGPRIFSQGSTCLDLLWIPPCQLAFRLRDFHPLWSAFPKLFC</sequence>
<dbReference type="EMBL" id="AAVP02000025">
    <property type="protein sequence ID" value="EDK23068.1"/>
    <property type="molecule type" value="Genomic_DNA"/>
</dbReference>
<evidence type="ECO:0000313" key="3">
    <source>
        <dbReference type="EMBL" id="EDK22983.1"/>
    </source>
</evidence>
<dbReference type="EMBL" id="AAVP02000029">
    <property type="protein sequence ID" value="EDK23026.1"/>
    <property type="molecule type" value="Genomic_DNA"/>
</dbReference>
<evidence type="ECO:0000313" key="6">
    <source>
        <dbReference type="EMBL" id="EDK23068.1"/>
    </source>
</evidence>
<reference evidence="6 7" key="1">
    <citation type="submission" date="2007-03" db="EMBL/GenBank/DDBJ databases">
        <authorList>
            <person name="Fulton L."/>
            <person name="Clifton S."/>
            <person name="Fulton B."/>
            <person name="Xu J."/>
            <person name="Minx P."/>
            <person name="Pepin K.H."/>
            <person name="Johnson M."/>
            <person name="Thiruvilangam P."/>
            <person name="Bhonagiri V."/>
            <person name="Nash W.E."/>
            <person name="Mardis E.R."/>
            <person name="Wilson R.K."/>
        </authorList>
    </citation>
    <scope>NUCLEOTIDE SEQUENCE [LARGE SCALE GENOMIC DNA]</scope>
    <source>
        <strain evidence="6 7">ATCC 27756</strain>
    </source>
</reference>
<organism evidence="6 7">
    <name type="scientific">[Ruminococcus] torques ATCC 27756</name>
    <dbReference type="NCBI Taxonomy" id="411460"/>
    <lineage>
        <taxon>Bacteria</taxon>
        <taxon>Bacillati</taxon>
        <taxon>Bacillota</taxon>
        <taxon>Clostridia</taxon>
        <taxon>Lachnospirales</taxon>
        <taxon>Lachnospiraceae</taxon>
        <taxon>Mediterraneibacter</taxon>
    </lineage>
</organism>
<accession>A5KR91</accession>
<evidence type="ECO:0000313" key="1">
    <source>
        <dbReference type="EMBL" id="EDK22938.1"/>
    </source>
</evidence>
<evidence type="ECO:0000313" key="4">
    <source>
        <dbReference type="EMBL" id="EDK23021.1"/>
    </source>
</evidence>
<evidence type="ECO:0000313" key="2">
    <source>
        <dbReference type="EMBL" id="EDK22964.1"/>
    </source>
</evidence>
<dbReference type="Proteomes" id="UP000003577">
    <property type="component" value="Unassembled WGS sequence"/>
</dbReference>
<reference evidence="6 7" key="2">
    <citation type="submission" date="2007-04" db="EMBL/GenBank/DDBJ databases">
        <title>Draft genome sequence of Ruminococcus torques (ATCC 27756).</title>
        <authorList>
            <person name="Sudarsanam P."/>
            <person name="Ley R."/>
            <person name="Guruge J."/>
            <person name="Turnbaugh P.J."/>
            <person name="Mahowald M."/>
            <person name="Liep D."/>
            <person name="Gordon J."/>
        </authorList>
    </citation>
    <scope>NUCLEOTIDE SEQUENCE [LARGE SCALE GENOMIC DNA]</scope>
    <source>
        <strain evidence="6 7">ATCC 27756</strain>
    </source>
</reference>
<gene>
    <name evidence="6" type="ORF">RUMTOR_02783</name>
    <name evidence="5" type="ORF">RUMTOR_02811</name>
    <name evidence="4" type="ORF">RUMTOR_02826</name>
    <name evidence="3" type="ORF">RUMTOR_02853</name>
    <name evidence="2" type="ORF">RUMTOR_02872</name>
    <name evidence="1" type="ORF">RUMTOR_02903</name>
</gene>
<dbReference type="HOGENOM" id="CLU_099034_0_0_9"/>
<dbReference type="EMBL" id="AAVP02000034">
    <property type="protein sequence ID" value="EDK22983.1"/>
    <property type="molecule type" value="Genomic_DNA"/>
</dbReference>
<dbReference type="EMBL" id="AAVP02000030">
    <property type="protein sequence ID" value="EDK23021.1"/>
    <property type="molecule type" value="Genomic_DNA"/>
</dbReference>
<proteinExistence type="predicted"/>
<dbReference type="EMBL" id="AAVP02000039">
    <property type="protein sequence ID" value="EDK22964.1"/>
    <property type="molecule type" value="Genomic_DNA"/>
</dbReference>
<dbReference type="AlphaFoldDB" id="A5KR91"/>
<dbReference type="AntiFam" id="ANF00024">
    <property type="entry name" value="Antisense to 23S rRNA"/>
</dbReference>
<evidence type="ECO:0000313" key="7">
    <source>
        <dbReference type="Proteomes" id="UP000003577"/>
    </source>
</evidence>
<comment type="caution">
    <text evidence="6">The sequence shown here is derived from an EMBL/GenBank/DDBJ whole genome shotgun (WGS) entry which is preliminary data.</text>
</comment>